<feature type="transmembrane region" description="Helical" evidence="10">
    <location>
        <begin position="262"/>
        <end position="279"/>
    </location>
</feature>
<feature type="transmembrane region" description="Helical" evidence="10">
    <location>
        <begin position="418"/>
        <end position="438"/>
    </location>
</feature>
<evidence type="ECO:0000313" key="12">
    <source>
        <dbReference type="EMBL" id="MFC4753329.1"/>
    </source>
</evidence>
<evidence type="ECO:0000256" key="1">
    <source>
        <dbReference type="ARBA" id="ARBA00004651"/>
    </source>
</evidence>
<feature type="transmembrane region" description="Helical" evidence="10">
    <location>
        <begin position="33"/>
        <end position="58"/>
    </location>
</feature>
<feature type="transmembrane region" description="Helical" evidence="10">
    <location>
        <begin position="70"/>
        <end position="94"/>
    </location>
</feature>
<comment type="caution">
    <text evidence="12">The sequence shown here is derived from an EMBL/GenBank/DDBJ whole genome shotgun (WGS) entry which is preliminary data.</text>
</comment>
<evidence type="ECO:0000256" key="2">
    <source>
        <dbReference type="ARBA" id="ARBA00008240"/>
    </source>
</evidence>
<dbReference type="EMBL" id="JBHSHP010000003">
    <property type="protein sequence ID" value="MFC4753329.1"/>
    <property type="molecule type" value="Genomic_DNA"/>
</dbReference>
<feature type="transmembrane region" description="Helical" evidence="10">
    <location>
        <begin position="171"/>
        <end position="194"/>
    </location>
</feature>
<feature type="region of interest" description="Disordered" evidence="9">
    <location>
        <begin position="1"/>
        <end position="24"/>
    </location>
</feature>
<keyword evidence="7 10" id="KW-1133">Transmembrane helix</keyword>
<evidence type="ECO:0000256" key="9">
    <source>
        <dbReference type="SAM" id="MobiDB-lite"/>
    </source>
</evidence>
<evidence type="ECO:0000256" key="3">
    <source>
        <dbReference type="ARBA" id="ARBA00022448"/>
    </source>
</evidence>
<comment type="subcellular location">
    <subcellularLocation>
        <location evidence="1">Cell membrane</location>
        <topology evidence="1">Multi-pass membrane protein</topology>
    </subcellularLocation>
</comment>
<dbReference type="Pfam" id="PF07690">
    <property type="entry name" value="MFS_1"/>
    <property type="match status" value="1"/>
</dbReference>
<feature type="transmembrane region" description="Helical" evidence="10">
    <location>
        <begin position="106"/>
        <end position="124"/>
    </location>
</feature>
<feature type="transmembrane region" description="Helical" evidence="10">
    <location>
        <begin position="206"/>
        <end position="225"/>
    </location>
</feature>
<dbReference type="InterPro" id="IPR005829">
    <property type="entry name" value="Sugar_transporter_CS"/>
</dbReference>
<feature type="transmembrane region" description="Helical" evidence="10">
    <location>
        <begin position="389"/>
        <end position="412"/>
    </location>
</feature>
<keyword evidence="3" id="KW-0813">Transport</keyword>
<feature type="transmembrane region" description="Helical" evidence="10">
    <location>
        <begin position="328"/>
        <end position="348"/>
    </location>
</feature>
<evidence type="ECO:0000259" key="11">
    <source>
        <dbReference type="PROSITE" id="PS50850"/>
    </source>
</evidence>
<reference evidence="13" key="1">
    <citation type="journal article" date="2019" name="Int. J. Syst. Evol. Microbiol.">
        <title>The Global Catalogue of Microorganisms (GCM) 10K type strain sequencing project: providing services to taxonomists for standard genome sequencing and annotation.</title>
        <authorList>
            <consortium name="The Broad Institute Genomics Platform"/>
            <consortium name="The Broad Institute Genome Sequencing Center for Infectious Disease"/>
            <person name="Wu L."/>
            <person name="Ma J."/>
        </authorList>
    </citation>
    <scope>NUCLEOTIDE SEQUENCE [LARGE SCALE GENOMIC DNA]</scope>
    <source>
        <strain evidence="13">JCM 11882</strain>
    </source>
</reference>
<evidence type="ECO:0000256" key="4">
    <source>
        <dbReference type="ARBA" id="ARBA00022475"/>
    </source>
</evidence>
<name>A0ABV9PMA5_9ACTN</name>
<dbReference type="Proteomes" id="UP001595836">
    <property type="component" value="Unassembled WGS sequence"/>
</dbReference>
<feature type="transmembrane region" description="Helical" evidence="10">
    <location>
        <begin position="130"/>
        <end position="150"/>
    </location>
</feature>
<dbReference type="Gene3D" id="1.20.1250.20">
    <property type="entry name" value="MFS general substrate transporter like domains"/>
    <property type="match status" value="2"/>
</dbReference>
<evidence type="ECO:0000256" key="7">
    <source>
        <dbReference type="ARBA" id="ARBA00022989"/>
    </source>
</evidence>
<dbReference type="PROSITE" id="PS00217">
    <property type="entry name" value="SUGAR_TRANSPORT_2"/>
    <property type="match status" value="1"/>
</dbReference>
<feature type="transmembrane region" description="Helical" evidence="10">
    <location>
        <begin position="354"/>
        <end position="377"/>
    </location>
</feature>
<gene>
    <name evidence="12" type="ORF">ACFO7U_00875</name>
</gene>
<dbReference type="RefSeq" id="WP_344990346.1">
    <property type="nucleotide sequence ID" value="NZ_BAABCD010000010.1"/>
</dbReference>
<keyword evidence="4" id="KW-1003">Cell membrane</keyword>
<dbReference type="InterPro" id="IPR036259">
    <property type="entry name" value="MFS_trans_sf"/>
</dbReference>
<evidence type="ECO:0000256" key="8">
    <source>
        <dbReference type="ARBA" id="ARBA00023136"/>
    </source>
</evidence>
<protein>
    <submittedName>
        <fullName evidence="12">MFS transporter</fullName>
    </submittedName>
</protein>
<dbReference type="InterPro" id="IPR051084">
    <property type="entry name" value="H+-coupled_symporters"/>
</dbReference>
<accession>A0ABV9PMA5</accession>
<comment type="similarity">
    <text evidence="2">Belongs to the major facilitator superfamily. Metabolite:H+ Symporter (MHS) family (TC 2.A.1.6) family.</text>
</comment>
<keyword evidence="6" id="KW-0769">Symport</keyword>
<feature type="domain" description="Major facilitator superfamily (MFS) profile" evidence="11">
    <location>
        <begin position="32"/>
        <end position="443"/>
    </location>
</feature>
<dbReference type="InterPro" id="IPR011701">
    <property type="entry name" value="MFS"/>
</dbReference>
<feature type="transmembrane region" description="Helical" evidence="10">
    <location>
        <begin position="299"/>
        <end position="316"/>
    </location>
</feature>
<sequence>MEPPKSVARPEPVPTSPAEGLAAQKPFSSRRQLIAAAVGNVVEWYDWAVYSMAAVFFSAHFFPSTSENSLVPLLATLGVFAVGFFMRPIGGLFIGYLADLHGRKRALSLTIVLMGVGSLVIGLTPSYESIGVFAPILLVLARLLQGLSTGGEYTAAATFMVESAPNGKRGFYSSFLYVGALIGNLLAIAVISALLFGFGEDAMRDWAWRLVFIFGSVASIVGFLIRKYAHETHVLEAESTSDLTVTARPRMFDFLRSHPRECLTIVGLNLAAAALYYMWTSFLPTYAKLTTGFDLSQGYLVSAISLAYFIAIQPIAGSISDRFGRKPVLIVFSGGFTLAVIPMLNFVGNSFVSLLVVQLLGFTLLAGWTATSAAVMVELFPARIRATGIGFPYAVTVAVFGGTAPYFVTWLIDRDLTTWVGIYLAVLALVSLICIACMKETSRIELPK</sequence>
<organism evidence="12 13">
    <name type="scientific">Dietzia aurantiaca</name>
    <dbReference type="NCBI Taxonomy" id="983873"/>
    <lineage>
        <taxon>Bacteria</taxon>
        <taxon>Bacillati</taxon>
        <taxon>Actinomycetota</taxon>
        <taxon>Actinomycetes</taxon>
        <taxon>Mycobacteriales</taxon>
        <taxon>Dietziaceae</taxon>
        <taxon>Dietzia</taxon>
    </lineage>
</organism>
<evidence type="ECO:0000256" key="10">
    <source>
        <dbReference type="SAM" id="Phobius"/>
    </source>
</evidence>
<dbReference type="PANTHER" id="PTHR43528:SF1">
    <property type="entry name" value="ALPHA-KETOGLUTARATE PERMEASE"/>
    <property type="match status" value="1"/>
</dbReference>
<keyword evidence="8 10" id="KW-0472">Membrane</keyword>
<keyword evidence="5 10" id="KW-0812">Transmembrane</keyword>
<evidence type="ECO:0000313" key="13">
    <source>
        <dbReference type="Proteomes" id="UP001595836"/>
    </source>
</evidence>
<evidence type="ECO:0000256" key="5">
    <source>
        <dbReference type="ARBA" id="ARBA00022692"/>
    </source>
</evidence>
<proteinExistence type="inferred from homology"/>
<evidence type="ECO:0000256" key="6">
    <source>
        <dbReference type="ARBA" id="ARBA00022847"/>
    </source>
</evidence>
<dbReference type="PANTHER" id="PTHR43528">
    <property type="entry name" value="ALPHA-KETOGLUTARATE PERMEASE"/>
    <property type="match status" value="1"/>
</dbReference>
<dbReference type="InterPro" id="IPR020846">
    <property type="entry name" value="MFS_dom"/>
</dbReference>
<keyword evidence="13" id="KW-1185">Reference proteome</keyword>
<dbReference type="SUPFAM" id="SSF103473">
    <property type="entry name" value="MFS general substrate transporter"/>
    <property type="match status" value="1"/>
</dbReference>
<dbReference type="PROSITE" id="PS50850">
    <property type="entry name" value="MFS"/>
    <property type="match status" value="1"/>
</dbReference>